<name>A0AAV5TE22_9BILA</name>
<comment type="caution">
    <text evidence="1">The sequence shown here is derived from an EMBL/GenBank/DDBJ whole genome shotgun (WGS) entry which is preliminary data.</text>
</comment>
<organism evidence="1 2">
    <name type="scientific">Pristionchus entomophagus</name>
    <dbReference type="NCBI Taxonomy" id="358040"/>
    <lineage>
        <taxon>Eukaryota</taxon>
        <taxon>Metazoa</taxon>
        <taxon>Ecdysozoa</taxon>
        <taxon>Nematoda</taxon>
        <taxon>Chromadorea</taxon>
        <taxon>Rhabditida</taxon>
        <taxon>Rhabditina</taxon>
        <taxon>Diplogasteromorpha</taxon>
        <taxon>Diplogasteroidea</taxon>
        <taxon>Neodiplogasteridae</taxon>
        <taxon>Pristionchus</taxon>
    </lineage>
</organism>
<keyword evidence="2" id="KW-1185">Reference proteome</keyword>
<reference evidence="1" key="1">
    <citation type="submission" date="2023-10" db="EMBL/GenBank/DDBJ databases">
        <title>Genome assembly of Pristionchus species.</title>
        <authorList>
            <person name="Yoshida K."/>
            <person name="Sommer R.J."/>
        </authorList>
    </citation>
    <scope>NUCLEOTIDE SEQUENCE</scope>
    <source>
        <strain evidence="1">RS0144</strain>
    </source>
</reference>
<dbReference type="AlphaFoldDB" id="A0AAV5TE22"/>
<gene>
    <name evidence="1" type="ORF">PENTCL1PPCAC_14553</name>
</gene>
<feature type="non-terminal residue" evidence="1">
    <location>
        <position position="1"/>
    </location>
</feature>
<proteinExistence type="predicted"/>
<evidence type="ECO:0000313" key="2">
    <source>
        <dbReference type="Proteomes" id="UP001432027"/>
    </source>
</evidence>
<accession>A0AAV5TE22</accession>
<sequence length="97" mass="10513">PNFIIIPVMLEQLSSTCKSAASDPISVLTHRAYPISLPVHREGLHVEVECSLAHAVGGEVTGRAGTPSARDRAELGVHVHDLRGTVRPRGRFQQILE</sequence>
<feature type="non-terminal residue" evidence="1">
    <location>
        <position position="97"/>
    </location>
</feature>
<protein>
    <submittedName>
        <fullName evidence="1">Uncharacterized protein</fullName>
    </submittedName>
</protein>
<dbReference type="EMBL" id="BTSX01000004">
    <property type="protein sequence ID" value="GMS92378.1"/>
    <property type="molecule type" value="Genomic_DNA"/>
</dbReference>
<dbReference type="Proteomes" id="UP001432027">
    <property type="component" value="Unassembled WGS sequence"/>
</dbReference>
<evidence type="ECO:0000313" key="1">
    <source>
        <dbReference type="EMBL" id="GMS92378.1"/>
    </source>
</evidence>